<feature type="region of interest" description="Disordered" evidence="5">
    <location>
        <begin position="34"/>
        <end position="65"/>
    </location>
</feature>
<keyword evidence="4" id="KW-0798">TonB box</keyword>
<dbReference type="InterPro" id="IPR000531">
    <property type="entry name" value="Beta-barrel_TonB"/>
</dbReference>
<evidence type="ECO:0000256" key="1">
    <source>
        <dbReference type="ARBA" id="ARBA00004442"/>
    </source>
</evidence>
<dbReference type="RefSeq" id="WP_069205083.1">
    <property type="nucleotide sequence ID" value="NZ_CP014168.1"/>
</dbReference>
<keyword evidence="9" id="KW-0675">Receptor</keyword>
<feature type="compositionally biased region" description="Low complexity" evidence="5">
    <location>
        <begin position="34"/>
        <end position="53"/>
    </location>
</feature>
<gene>
    <name evidence="9" type="ORF">AWL63_11680</name>
</gene>
<dbReference type="SUPFAM" id="SSF56935">
    <property type="entry name" value="Porins"/>
    <property type="match status" value="1"/>
</dbReference>
<evidence type="ECO:0000259" key="8">
    <source>
        <dbReference type="Pfam" id="PF07715"/>
    </source>
</evidence>
<evidence type="ECO:0000256" key="6">
    <source>
        <dbReference type="SAM" id="SignalP"/>
    </source>
</evidence>
<dbReference type="Pfam" id="PF00593">
    <property type="entry name" value="TonB_dep_Rec_b-barrel"/>
    <property type="match status" value="1"/>
</dbReference>
<sequence>MKSLSHASALAWSASIVAIATGLALPQSAAAQDSSVSSQQGTPHADTAPATPARETGATATNSVPDTAAATADDIVVTGVRASLERSIAIKRNSTGIVDAISAEDIGKFPDTNLAESLQRITGVSIDRVNGQGAQVTVRGFGPSFNLVTLNGRTLASSYAQTVGGDESADGTVGVTRSFDFSNLASEGVKTLEVYKTGRAAVPSGGIGATINVVTRRPLDARDAGFNGSVGAKLNYDTSASDCVDCGSVVTPEFTGLASWSNPDQTFGVSLFGSYQERHFSTVSATSNGWNIRTYKDFIDPANGFVNAATKINNAPTDPNKLVSVPNDSRYHFADDKYQRLNGQAIIQFKPTDSLTVTADALYARTKQKEERSDEANWFNRPFDVVTFDNNPAVATTTYLHETVAGVKDEDWEQQYRAQKNTLEDYGLNLKWDAASNFTIAIDGHYGKSSVLPDAPNGTSSTLVGLGANVVTAHSVDYSGMIPVQDETINDALKGNGNGVLDSGDVGSQIGRTYTTSQRQTVKEGRIDFGWDLGEGSRFDFGGLYRDSKTNQQLISTQQTLGNWSVDHPGDVNQVAPGALQDFCLLCKFSAYDPKATGVNLIAFRGNAVNLYDKLSTYYAGQGNAIGFTARQNNTVKETIYAGYAQVTWKGQLAGHETSLVAGARYEHTKEEAIGIQYLPSSISWVSDNDFTINLANTPSTLTGRGSYDNILPSFDFQMELKRNLIGRFSASRTIARPNYDNLFTSYSIAAPPRPTALGGVATASTGDPNLAPLISDNIDLSFEYYFKPDTYFSVGFFDKRVHNFIGTGQSQAPLFSVRDPSSGAAGTLSGQAKAALSTLGADISDVNLFTYAALIQRDGAAAAATEFGQHYNTTTKSIDQAFINTVLSAVDLNGNGSDPYYVFTLSKPINNKDAEIYGFEIAGQYFLGETGFGVSGSFTYVKGNIGFDNGGSPSFDQFALTGLSNTANATLIYDKHGISARLSYNWRDSFLTSLNRDSYKNPVYTKPYGQLDANISYDLNDHIALSVEGINLTNSSLRTYGRAESNLWFAQELKRRFLFGARYKF</sequence>
<comment type="subcellular location">
    <subcellularLocation>
        <location evidence="1 4">Cell outer membrane</location>
    </subcellularLocation>
</comment>
<evidence type="ECO:0000313" key="9">
    <source>
        <dbReference type="EMBL" id="AOH84529.1"/>
    </source>
</evidence>
<dbReference type="InterPro" id="IPR010104">
    <property type="entry name" value="TonB_rcpt_bac"/>
</dbReference>
<dbReference type="Proteomes" id="UP000094256">
    <property type="component" value="Chromosome"/>
</dbReference>
<name>A0A1B3ZAT4_9SPHN</name>
<feature type="signal peptide" evidence="6">
    <location>
        <begin position="1"/>
        <end position="29"/>
    </location>
</feature>
<reference evidence="9 10" key="1">
    <citation type="submission" date="2016-01" db="EMBL/GenBank/DDBJ databases">
        <title>Complete genome and mega plasmid sequence of Sphingomonas panacis DCY99 elicits systemic resistance in rice to Xanthomonas oryzae.</title>
        <authorList>
            <person name="Kim Y.J."/>
            <person name="Yang D.C."/>
            <person name="Sing P."/>
        </authorList>
    </citation>
    <scope>NUCLEOTIDE SEQUENCE [LARGE SCALE GENOMIC DNA]</scope>
    <source>
        <strain evidence="9 10">DCY99</strain>
    </source>
</reference>
<evidence type="ECO:0000256" key="5">
    <source>
        <dbReference type="SAM" id="MobiDB-lite"/>
    </source>
</evidence>
<dbReference type="InterPro" id="IPR036942">
    <property type="entry name" value="Beta-barrel_TonB_sf"/>
</dbReference>
<comment type="similarity">
    <text evidence="4">Belongs to the TonB-dependent receptor family.</text>
</comment>
<dbReference type="AlphaFoldDB" id="A0A1B3ZAT4"/>
<organism evidence="9 10">
    <name type="scientific">Sphingomonas panacis</name>
    <dbReference type="NCBI Taxonomy" id="1560345"/>
    <lineage>
        <taxon>Bacteria</taxon>
        <taxon>Pseudomonadati</taxon>
        <taxon>Pseudomonadota</taxon>
        <taxon>Alphaproteobacteria</taxon>
        <taxon>Sphingomonadales</taxon>
        <taxon>Sphingomonadaceae</taxon>
        <taxon>Sphingomonas</taxon>
    </lineage>
</organism>
<dbReference type="InterPro" id="IPR012910">
    <property type="entry name" value="Plug_dom"/>
</dbReference>
<keyword evidence="3" id="KW-0998">Cell outer membrane</keyword>
<evidence type="ECO:0000313" key="10">
    <source>
        <dbReference type="Proteomes" id="UP000094256"/>
    </source>
</evidence>
<dbReference type="KEGG" id="span:AWL63_11680"/>
<dbReference type="OrthoDB" id="5476657at2"/>
<feature type="domain" description="TonB-dependent receptor-like beta-barrel" evidence="7">
    <location>
        <begin position="499"/>
        <end position="1033"/>
    </location>
</feature>
<evidence type="ECO:0000256" key="3">
    <source>
        <dbReference type="ARBA" id="ARBA00023237"/>
    </source>
</evidence>
<dbReference type="EMBL" id="CP014168">
    <property type="protein sequence ID" value="AOH84529.1"/>
    <property type="molecule type" value="Genomic_DNA"/>
</dbReference>
<protein>
    <submittedName>
        <fullName evidence="9">TonB-dependent receptor</fullName>
    </submittedName>
</protein>
<evidence type="ECO:0000256" key="2">
    <source>
        <dbReference type="ARBA" id="ARBA00023136"/>
    </source>
</evidence>
<keyword evidence="10" id="KW-1185">Reference proteome</keyword>
<evidence type="ECO:0000259" key="7">
    <source>
        <dbReference type="Pfam" id="PF00593"/>
    </source>
</evidence>
<proteinExistence type="inferred from homology"/>
<accession>A0A1B3ZAT4</accession>
<dbReference type="GO" id="GO:0009279">
    <property type="term" value="C:cell outer membrane"/>
    <property type="evidence" value="ECO:0007669"/>
    <property type="project" value="UniProtKB-SubCell"/>
</dbReference>
<evidence type="ECO:0000256" key="4">
    <source>
        <dbReference type="RuleBase" id="RU003357"/>
    </source>
</evidence>
<dbReference type="PANTHER" id="PTHR40980:SF3">
    <property type="entry name" value="TONB-DEPENDENT RECEPTOR-LIKE BETA-BARREL DOMAIN-CONTAINING PROTEIN"/>
    <property type="match status" value="1"/>
</dbReference>
<dbReference type="PANTHER" id="PTHR40980">
    <property type="entry name" value="PLUG DOMAIN-CONTAINING PROTEIN"/>
    <property type="match status" value="1"/>
</dbReference>
<dbReference type="InterPro" id="IPR037066">
    <property type="entry name" value="Plug_dom_sf"/>
</dbReference>
<feature type="chain" id="PRO_5008556232" evidence="6">
    <location>
        <begin position="30"/>
        <end position="1066"/>
    </location>
</feature>
<keyword evidence="2 4" id="KW-0472">Membrane</keyword>
<dbReference type="Gene3D" id="2.40.170.20">
    <property type="entry name" value="TonB-dependent receptor, beta-barrel domain"/>
    <property type="match status" value="1"/>
</dbReference>
<feature type="domain" description="TonB-dependent receptor plug" evidence="8">
    <location>
        <begin position="91"/>
        <end position="206"/>
    </location>
</feature>
<keyword evidence="6" id="KW-0732">Signal</keyword>
<dbReference type="Gene3D" id="2.170.130.10">
    <property type="entry name" value="TonB-dependent receptor, plug domain"/>
    <property type="match status" value="1"/>
</dbReference>
<dbReference type="Pfam" id="PF07715">
    <property type="entry name" value="Plug"/>
    <property type="match status" value="1"/>
</dbReference>
<dbReference type="NCBIfam" id="TIGR01782">
    <property type="entry name" value="TonB-Xanth-Caul"/>
    <property type="match status" value="1"/>
</dbReference>
<dbReference type="STRING" id="1560345.AWL63_11680"/>